<proteinExistence type="predicted"/>
<dbReference type="EMBL" id="PGEZ01000001">
    <property type="protein sequence ID" value="PJJ57709.1"/>
    <property type="molecule type" value="Genomic_DNA"/>
</dbReference>
<protein>
    <submittedName>
        <fullName evidence="1">Uncharacterized protein</fullName>
    </submittedName>
</protein>
<gene>
    <name evidence="1" type="ORF">CLV56_1947</name>
</gene>
<dbReference type="AlphaFoldDB" id="A0A2M9BIE0"/>
<keyword evidence="2" id="KW-1185">Reference proteome</keyword>
<accession>A0A2M9BIE0</accession>
<organism evidence="1 2">
    <name type="scientific">Mumia flava</name>
    <dbReference type="NCBI Taxonomy" id="1348852"/>
    <lineage>
        <taxon>Bacteria</taxon>
        <taxon>Bacillati</taxon>
        <taxon>Actinomycetota</taxon>
        <taxon>Actinomycetes</taxon>
        <taxon>Propionibacteriales</taxon>
        <taxon>Nocardioidaceae</taxon>
        <taxon>Mumia</taxon>
    </lineage>
</organism>
<evidence type="ECO:0000313" key="1">
    <source>
        <dbReference type="EMBL" id="PJJ57709.1"/>
    </source>
</evidence>
<name>A0A2M9BIE0_9ACTN</name>
<reference evidence="1 2" key="1">
    <citation type="submission" date="2017-11" db="EMBL/GenBank/DDBJ databases">
        <title>Genomic Encyclopedia of Archaeal and Bacterial Type Strains, Phase II (KMG-II): From Individual Species to Whole Genera.</title>
        <authorList>
            <person name="Goeker M."/>
        </authorList>
    </citation>
    <scope>NUCLEOTIDE SEQUENCE [LARGE SCALE GENOMIC DNA]</scope>
    <source>
        <strain evidence="1 2">DSM 27763</strain>
    </source>
</reference>
<evidence type="ECO:0000313" key="2">
    <source>
        <dbReference type="Proteomes" id="UP000230842"/>
    </source>
</evidence>
<comment type="caution">
    <text evidence="1">The sequence shown here is derived from an EMBL/GenBank/DDBJ whole genome shotgun (WGS) entry which is preliminary data.</text>
</comment>
<sequence>MMIDPDAYPEQILAAARDRIRALERRRARRDARRAGVTRPRAWIRGLRGKGAPEDG</sequence>
<dbReference type="Proteomes" id="UP000230842">
    <property type="component" value="Unassembled WGS sequence"/>
</dbReference>